<accession>A0A8J2NP05</accession>
<dbReference type="AlphaFoldDB" id="A0A8J2NP05"/>
<gene>
    <name evidence="1" type="ORF">AFUS01_LOCUS6183</name>
</gene>
<name>A0A8J2NP05_9HEXA</name>
<evidence type="ECO:0000313" key="1">
    <source>
        <dbReference type="EMBL" id="CAG7716688.1"/>
    </source>
</evidence>
<protein>
    <submittedName>
        <fullName evidence="1">Uncharacterized protein</fullName>
    </submittedName>
</protein>
<keyword evidence="2" id="KW-1185">Reference proteome</keyword>
<reference evidence="1" key="1">
    <citation type="submission" date="2021-06" db="EMBL/GenBank/DDBJ databases">
        <authorList>
            <person name="Hodson N. C."/>
            <person name="Mongue J. A."/>
            <person name="Jaron S. K."/>
        </authorList>
    </citation>
    <scope>NUCLEOTIDE SEQUENCE</scope>
</reference>
<dbReference type="Proteomes" id="UP000708208">
    <property type="component" value="Unassembled WGS sequence"/>
</dbReference>
<organism evidence="1 2">
    <name type="scientific">Allacma fusca</name>
    <dbReference type="NCBI Taxonomy" id="39272"/>
    <lineage>
        <taxon>Eukaryota</taxon>
        <taxon>Metazoa</taxon>
        <taxon>Ecdysozoa</taxon>
        <taxon>Arthropoda</taxon>
        <taxon>Hexapoda</taxon>
        <taxon>Collembola</taxon>
        <taxon>Symphypleona</taxon>
        <taxon>Sminthuridae</taxon>
        <taxon>Allacma</taxon>
    </lineage>
</organism>
<sequence length="78" mass="8636">MPGNIIGTSIAMAKNDGISDSVEDEGSSDLLLQKFIQDKNMMGLRGVTEFKDFKSTNVSKRLDNIESLMMALMKSEDF</sequence>
<comment type="caution">
    <text evidence="1">The sequence shown here is derived from an EMBL/GenBank/DDBJ whole genome shotgun (WGS) entry which is preliminary data.</text>
</comment>
<evidence type="ECO:0000313" key="2">
    <source>
        <dbReference type="Proteomes" id="UP000708208"/>
    </source>
</evidence>
<proteinExistence type="predicted"/>
<dbReference type="EMBL" id="CAJVCH010040405">
    <property type="protein sequence ID" value="CAG7716688.1"/>
    <property type="molecule type" value="Genomic_DNA"/>
</dbReference>